<dbReference type="PANTHER" id="PTHR10961">
    <property type="entry name" value="PEROXISOMAL SARCOSINE OXIDASE"/>
    <property type="match status" value="1"/>
</dbReference>
<dbReference type="RefSeq" id="WP_343893069.1">
    <property type="nucleotide sequence ID" value="NZ_BAAAFZ010000001.1"/>
</dbReference>
<dbReference type="InterPro" id="IPR036188">
    <property type="entry name" value="FAD/NAD-bd_sf"/>
</dbReference>
<evidence type="ECO:0000313" key="7">
    <source>
        <dbReference type="Proteomes" id="UP001501588"/>
    </source>
</evidence>
<dbReference type="InterPro" id="IPR006076">
    <property type="entry name" value="FAD-dep_OxRdtase"/>
</dbReference>
<dbReference type="Pfam" id="PF01266">
    <property type="entry name" value="DAO"/>
    <property type="match status" value="1"/>
</dbReference>
<evidence type="ECO:0000256" key="4">
    <source>
        <dbReference type="ARBA" id="ARBA00023002"/>
    </source>
</evidence>
<comment type="cofactor">
    <cofactor evidence="1">
        <name>FAD</name>
        <dbReference type="ChEBI" id="CHEBI:57692"/>
    </cofactor>
</comment>
<evidence type="ECO:0000259" key="5">
    <source>
        <dbReference type="Pfam" id="PF01266"/>
    </source>
</evidence>
<dbReference type="EMBL" id="BAAAFZ010000001">
    <property type="protein sequence ID" value="GAA0566116.1"/>
    <property type="molecule type" value="Genomic_DNA"/>
</dbReference>
<accession>A0ABN1EGC6</accession>
<name>A0ABN1EGC6_9PROT</name>
<keyword evidence="4" id="KW-0560">Oxidoreductase</keyword>
<evidence type="ECO:0000313" key="6">
    <source>
        <dbReference type="EMBL" id="GAA0566116.1"/>
    </source>
</evidence>
<protein>
    <submittedName>
        <fullName evidence="6">N-methyl-L-tryptophan oxidase</fullName>
    </submittedName>
</protein>
<comment type="caution">
    <text evidence="6">The sequence shown here is derived from an EMBL/GenBank/DDBJ whole genome shotgun (WGS) entry which is preliminary data.</text>
</comment>
<gene>
    <name evidence="6" type="primary">solA</name>
    <name evidence="6" type="ORF">GCM10009416_00050</name>
</gene>
<dbReference type="SUPFAM" id="SSF54373">
    <property type="entry name" value="FAD-linked reductases, C-terminal domain"/>
    <property type="match status" value="1"/>
</dbReference>
<dbReference type="NCBIfam" id="NF008425">
    <property type="entry name" value="PRK11259.1"/>
    <property type="match status" value="1"/>
</dbReference>
<evidence type="ECO:0000256" key="3">
    <source>
        <dbReference type="ARBA" id="ARBA00022827"/>
    </source>
</evidence>
<organism evidence="6 7">
    <name type="scientific">Craurococcus roseus</name>
    <dbReference type="NCBI Taxonomy" id="77585"/>
    <lineage>
        <taxon>Bacteria</taxon>
        <taxon>Pseudomonadati</taxon>
        <taxon>Pseudomonadota</taxon>
        <taxon>Alphaproteobacteria</taxon>
        <taxon>Acetobacterales</taxon>
        <taxon>Acetobacteraceae</taxon>
        <taxon>Craurococcus</taxon>
    </lineage>
</organism>
<keyword evidence="7" id="KW-1185">Reference proteome</keyword>
<dbReference type="Gene3D" id="3.30.9.10">
    <property type="entry name" value="D-Amino Acid Oxidase, subunit A, domain 2"/>
    <property type="match status" value="1"/>
</dbReference>
<dbReference type="InterPro" id="IPR045170">
    <property type="entry name" value="MTOX"/>
</dbReference>
<feature type="domain" description="FAD dependent oxidoreductase" evidence="5">
    <location>
        <begin position="4"/>
        <end position="358"/>
    </location>
</feature>
<dbReference type="Gene3D" id="3.50.50.60">
    <property type="entry name" value="FAD/NAD(P)-binding domain"/>
    <property type="match status" value="1"/>
</dbReference>
<keyword evidence="3" id="KW-0274">FAD</keyword>
<dbReference type="SUPFAM" id="SSF51905">
    <property type="entry name" value="FAD/NAD(P)-binding domain"/>
    <property type="match status" value="1"/>
</dbReference>
<dbReference type="Proteomes" id="UP001501588">
    <property type="component" value="Unassembled WGS sequence"/>
</dbReference>
<dbReference type="PANTHER" id="PTHR10961:SF7">
    <property type="entry name" value="FAD DEPENDENT OXIDOREDUCTASE DOMAIN-CONTAINING PROTEIN"/>
    <property type="match status" value="1"/>
</dbReference>
<keyword evidence="2" id="KW-0285">Flavoprotein</keyword>
<evidence type="ECO:0000256" key="1">
    <source>
        <dbReference type="ARBA" id="ARBA00001974"/>
    </source>
</evidence>
<evidence type="ECO:0000256" key="2">
    <source>
        <dbReference type="ARBA" id="ARBA00022630"/>
    </source>
</evidence>
<reference evidence="6 7" key="1">
    <citation type="journal article" date="2019" name="Int. J. Syst. Evol. Microbiol.">
        <title>The Global Catalogue of Microorganisms (GCM) 10K type strain sequencing project: providing services to taxonomists for standard genome sequencing and annotation.</title>
        <authorList>
            <consortium name="The Broad Institute Genomics Platform"/>
            <consortium name="The Broad Institute Genome Sequencing Center for Infectious Disease"/>
            <person name="Wu L."/>
            <person name="Ma J."/>
        </authorList>
    </citation>
    <scope>NUCLEOTIDE SEQUENCE [LARGE SCALE GENOMIC DNA]</scope>
    <source>
        <strain evidence="6 7">JCM 9933</strain>
    </source>
</reference>
<sequence>MAFDVIVAGVGGMGSAACWHLARRGLRVLGLERFDIPHAMGSSHGVTRIIRLPYYEAPAYVPLLRRAYALWRELEAASGERLLVITGSVDAGPEDGAIFNGALASARLHGLPHEALTGAEVNARWPGYRLPPAHRAVFQPEGGFVLSERAIVAHANAAMAAGADIRARERVLGWEARGGGEGVTVTTDKGRHEAGRLVLAAGAWMADLAPPLAGGLAVPERQVLAWLRPKEPGLFAPERFPVFNLKVGEGRYYGLPEWEVPGFKFGRYGHRGERGPAEAARREVDAEDERLLRAFAERYFPGGAGATMALRACLFTNTPDEHFVLDRHPGFPQVVLASPCSGHGYKFCPVVGETVADLATGDGATEHDIGFLRLGRFGRHGGQERASAAPQPL</sequence>
<proteinExistence type="predicted"/>